<reference evidence="4 6" key="2">
    <citation type="submission" date="2017-10" db="EMBL/GenBank/DDBJ databases">
        <title>The new phylogeny of genus Mycobacterium.</title>
        <authorList>
            <person name="Tortoli E."/>
            <person name="Trovato A."/>
            <person name="Cirillo D.M."/>
        </authorList>
    </citation>
    <scope>NUCLEOTIDE SEQUENCE [LARGE SCALE GENOMIC DNA]</scope>
    <source>
        <strain evidence="4 6">IP141170001</strain>
    </source>
</reference>
<keyword evidence="2" id="KW-0812">Transmembrane</keyword>
<protein>
    <submittedName>
        <fullName evidence="3">Uncharacterized protein</fullName>
    </submittedName>
</protein>
<accession>A0A1Q4HG82</accession>
<evidence type="ECO:0000313" key="6">
    <source>
        <dbReference type="Proteomes" id="UP000220340"/>
    </source>
</evidence>
<proteinExistence type="predicted"/>
<feature type="transmembrane region" description="Helical" evidence="2">
    <location>
        <begin position="25"/>
        <end position="41"/>
    </location>
</feature>
<evidence type="ECO:0000313" key="3">
    <source>
        <dbReference type="EMBL" id="OPE54869.1"/>
    </source>
</evidence>
<sequence length="72" mass="7416">MAVVAAVSGLTLAAGVIVVVDHPPPVWTFVALGVFALWQIVRRRAVSGSALDADDEDDTDPPAGNLANPPPE</sequence>
<dbReference type="Proteomes" id="UP000220340">
    <property type="component" value="Unassembled WGS sequence"/>
</dbReference>
<feature type="region of interest" description="Disordered" evidence="1">
    <location>
        <begin position="49"/>
        <end position="72"/>
    </location>
</feature>
<keyword evidence="2" id="KW-0472">Membrane</keyword>
<dbReference type="EMBL" id="MIJD01000059">
    <property type="protein sequence ID" value="OPE54869.1"/>
    <property type="molecule type" value="Genomic_DNA"/>
</dbReference>
<dbReference type="EMBL" id="PDCR01000014">
    <property type="protein sequence ID" value="PEG54200.1"/>
    <property type="molecule type" value="Genomic_DNA"/>
</dbReference>
<evidence type="ECO:0000313" key="5">
    <source>
        <dbReference type="Proteomes" id="UP000191039"/>
    </source>
</evidence>
<dbReference type="AlphaFoldDB" id="A0A1Q4HG82"/>
<comment type="caution">
    <text evidence="3">The sequence shown here is derived from an EMBL/GenBank/DDBJ whole genome shotgun (WGS) entry which is preliminary data.</text>
</comment>
<organism evidence="3 5">
    <name type="scientific">Mycolicibacterium diernhoferi</name>
    <dbReference type="NCBI Taxonomy" id="1801"/>
    <lineage>
        <taxon>Bacteria</taxon>
        <taxon>Bacillati</taxon>
        <taxon>Actinomycetota</taxon>
        <taxon>Actinomycetes</taxon>
        <taxon>Mycobacteriales</taxon>
        <taxon>Mycobacteriaceae</taxon>
        <taxon>Mycolicibacterium</taxon>
    </lineage>
</organism>
<evidence type="ECO:0000256" key="2">
    <source>
        <dbReference type="SAM" id="Phobius"/>
    </source>
</evidence>
<keyword evidence="2" id="KW-1133">Transmembrane helix</keyword>
<dbReference type="Proteomes" id="UP000191039">
    <property type="component" value="Unassembled WGS sequence"/>
</dbReference>
<reference evidence="3 5" key="1">
    <citation type="submission" date="2016-09" db="EMBL/GenBank/DDBJ databases">
        <title>genome sequences of unsequenced Mycobacteria.</title>
        <authorList>
            <person name="Greninger A.L."/>
            <person name="Jerome K.R."/>
            <person name="Mcnair B."/>
            <person name="Wallis C."/>
            <person name="Fang F."/>
        </authorList>
    </citation>
    <scope>NUCLEOTIDE SEQUENCE [LARGE SCALE GENOMIC DNA]</scope>
    <source>
        <strain evidence="3 5">BM1</strain>
    </source>
</reference>
<evidence type="ECO:0000256" key="1">
    <source>
        <dbReference type="SAM" id="MobiDB-lite"/>
    </source>
</evidence>
<name>A0A1Q4HG82_9MYCO</name>
<evidence type="ECO:0000313" key="4">
    <source>
        <dbReference type="EMBL" id="PEG54200.1"/>
    </source>
</evidence>
<keyword evidence="6" id="KW-1185">Reference proteome</keyword>
<gene>
    <name evidence="3" type="ORF">BV510_08010</name>
    <name evidence="4" type="ORF">CRI78_12735</name>
</gene>